<dbReference type="RefSeq" id="WP_154651538.1">
    <property type="nucleotide sequence ID" value="NZ_JBHUNE010000001.1"/>
</dbReference>
<name>A0ABW5UW45_9MICO</name>
<dbReference type="Proteomes" id="UP001597492">
    <property type="component" value="Unassembled WGS sequence"/>
</dbReference>
<evidence type="ECO:0000313" key="1">
    <source>
        <dbReference type="EMBL" id="MFD2757119.1"/>
    </source>
</evidence>
<comment type="caution">
    <text evidence="1">The sequence shown here is derived from an EMBL/GenBank/DDBJ whole genome shotgun (WGS) entry which is preliminary data.</text>
</comment>
<keyword evidence="2" id="KW-1185">Reference proteome</keyword>
<sequence>MADHTPGGGGMSWLRRHDTGLRDLTALIEAPVTSGRLLTRRRQDKLIVVLDELTFTDPPSNVTMPRLIAGWRPEYRIRELWFPSISTQGGGSYGISTAGYFNLYGAQAGQAISARAEVEALGAFPTTMMGVAA</sequence>
<accession>A0ABW5UW45</accession>
<gene>
    <name evidence="1" type="ORF">ACFSW7_01855</name>
</gene>
<dbReference type="EMBL" id="JBHUNE010000001">
    <property type="protein sequence ID" value="MFD2757119.1"/>
    <property type="molecule type" value="Genomic_DNA"/>
</dbReference>
<reference evidence="2" key="1">
    <citation type="journal article" date="2019" name="Int. J. Syst. Evol. Microbiol.">
        <title>The Global Catalogue of Microorganisms (GCM) 10K type strain sequencing project: providing services to taxonomists for standard genome sequencing and annotation.</title>
        <authorList>
            <consortium name="The Broad Institute Genomics Platform"/>
            <consortium name="The Broad Institute Genome Sequencing Center for Infectious Disease"/>
            <person name="Wu L."/>
            <person name="Ma J."/>
        </authorList>
    </citation>
    <scope>NUCLEOTIDE SEQUENCE [LARGE SCALE GENOMIC DNA]</scope>
    <source>
        <strain evidence="2">TISTR 1514</strain>
    </source>
</reference>
<evidence type="ECO:0000313" key="2">
    <source>
        <dbReference type="Proteomes" id="UP001597492"/>
    </source>
</evidence>
<protein>
    <submittedName>
        <fullName evidence="1">Uncharacterized protein</fullName>
    </submittedName>
</protein>
<proteinExistence type="predicted"/>
<organism evidence="1 2">
    <name type="scientific">Gulosibacter faecalis</name>
    <dbReference type="NCBI Taxonomy" id="272240"/>
    <lineage>
        <taxon>Bacteria</taxon>
        <taxon>Bacillati</taxon>
        <taxon>Actinomycetota</taxon>
        <taxon>Actinomycetes</taxon>
        <taxon>Micrococcales</taxon>
        <taxon>Microbacteriaceae</taxon>
        <taxon>Gulosibacter</taxon>
    </lineage>
</organism>